<keyword evidence="2" id="KW-1185">Reference proteome</keyword>
<evidence type="ECO:0000313" key="2">
    <source>
        <dbReference type="Proteomes" id="UP001221757"/>
    </source>
</evidence>
<sequence length="477" mass="52983">MCCKTSIQSMYLNDYPRRLFLPALLARTINAPNGILLAMSIHFRTAPSHQIYRILRHDTSHTGMLTWFHVLAESAPAPDDANPDHSFRLSAMRTIILVILGVDFKTPSVRHHPAASILLVPRADSVQPADARSTWDLLEVSVQHENSFFMHTERAEMEEEKDGQHNRAVLDKWHNSVRGVDFSTRCAQWTSALGVRRGLQRKCVMDWGNGGWRRYAYSNAQERGNEIYCKGATNLSTCAWYLLGGASSVSKRGIDEPCELGTYSGSVLRIPDAEGAAAHHNPVRLSSINAISSKFYTSPLLFRSDAARVWTLEARAEGHAREWLRYLRAYQTHTTGISWRFLGGVYAACACGVDGFDEFPARFACCLLVPWERSALSTAVLLPSTCPLPPAPLVVLQARPEKLFSAILHLLLARTSLDRPKGCLSSLAAAFGQAHESPLIIISGMRKNSEGKSGFRDTWQIGKDCTWQIISSGLMES</sequence>
<dbReference type="EMBL" id="JARKIE010000001">
    <property type="protein sequence ID" value="KAJ7710342.1"/>
    <property type="molecule type" value="Genomic_DNA"/>
</dbReference>
<protein>
    <submittedName>
        <fullName evidence="1">Uncharacterized protein</fullName>
    </submittedName>
</protein>
<reference evidence="1" key="1">
    <citation type="submission" date="2023-03" db="EMBL/GenBank/DDBJ databases">
        <title>Massive genome expansion in bonnet fungi (Mycena s.s.) driven by repeated elements and novel gene families across ecological guilds.</title>
        <authorList>
            <consortium name="Lawrence Berkeley National Laboratory"/>
            <person name="Harder C.B."/>
            <person name="Miyauchi S."/>
            <person name="Viragh M."/>
            <person name="Kuo A."/>
            <person name="Thoen E."/>
            <person name="Andreopoulos B."/>
            <person name="Lu D."/>
            <person name="Skrede I."/>
            <person name="Drula E."/>
            <person name="Henrissat B."/>
            <person name="Morin E."/>
            <person name="Kohler A."/>
            <person name="Barry K."/>
            <person name="LaButti K."/>
            <person name="Morin E."/>
            <person name="Salamov A."/>
            <person name="Lipzen A."/>
            <person name="Mereny Z."/>
            <person name="Hegedus B."/>
            <person name="Baldrian P."/>
            <person name="Stursova M."/>
            <person name="Weitz H."/>
            <person name="Taylor A."/>
            <person name="Grigoriev I.V."/>
            <person name="Nagy L.G."/>
            <person name="Martin F."/>
            <person name="Kauserud H."/>
        </authorList>
    </citation>
    <scope>NUCLEOTIDE SEQUENCE</scope>
    <source>
        <strain evidence="1">CBHHK067</strain>
    </source>
</reference>
<dbReference type="Proteomes" id="UP001221757">
    <property type="component" value="Unassembled WGS sequence"/>
</dbReference>
<name>A0AAD7MCA4_MYCRO</name>
<accession>A0AAD7MCA4</accession>
<comment type="caution">
    <text evidence="1">The sequence shown here is derived from an EMBL/GenBank/DDBJ whole genome shotgun (WGS) entry which is preliminary data.</text>
</comment>
<gene>
    <name evidence="1" type="ORF">B0H17DRAFT_1123501</name>
</gene>
<evidence type="ECO:0000313" key="1">
    <source>
        <dbReference type="EMBL" id="KAJ7710342.1"/>
    </source>
</evidence>
<dbReference type="AlphaFoldDB" id="A0AAD7MCA4"/>
<organism evidence="1 2">
    <name type="scientific">Mycena rosella</name>
    <name type="common">Pink bonnet</name>
    <name type="synonym">Agaricus rosellus</name>
    <dbReference type="NCBI Taxonomy" id="1033263"/>
    <lineage>
        <taxon>Eukaryota</taxon>
        <taxon>Fungi</taxon>
        <taxon>Dikarya</taxon>
        <taxon>Basidiomycota</taxon>
        <taxon>Agaricomycotina</taxon>
        <taxon>Agaricomycetes</taxon>
        <taxon>Agaricomycetidae</taxon>
        <taxon>Agaricales</taxon>
        <taxon>Marasmiineae</taxon>
        <taxon>Mycenaceae</taxon>
        <taxon>Mycena</taxon>
    </lineage>
</organism>
<proteinExistence type="predicted"/>